<dbReference type="PANTHER" id="PTHR38166:SF1">
    <property type="entry name" value="C2H2-TYPE DOMAIN-CONTAINING PROTEIN"/>
    <property type="match status" value="1"/>
</dbReference>
<feature type="region of interest" description="Disordered" evidence="1">
    <location>
        <begin position="97"/>
        <end position="136"/>
    </location>
</feature>
<dbReference type="PANTHER" id="PTHR38166">
    <property type="entry name" value="C2H2-TYPE DOMAIN-CONTAINING PROTEIN-RELATED"/>
    <property type="match status" value="1"/>
</dbReference>
<feature type="compositionally biased region" description="Acidic residues" evidence="1">
    <location>
        <begin position="16"/>
        <end position="25"/>
    </location>
</feature>
<feature type="region of interest" description="Disordered" evidence="1">
    <location>
        <begin position="340"/>
        <end position="364"/>
    </location>
</feature>
<keyword evidence="3" id="KW-1185">Reference proteome</keyword>
<evidence type="ECO:0008006" key="4">
    <source>
        <dbReference type="Google" id="ProtNLM"/>
    </source>
</evidence>
<dbReference type="EMBL" id="ML978207">
    <property type="protein sequence ID" value="KAF2028881.1"/>
    <property type="molecule type" value="Genomic_DNA"/>
</dbReference>
<evidence type="ECO:0000313" key="3">
    <source>
        <dbReference type="Proteomes" id="UP000799777"/>
    </source>
</evidence>
<dbReference type="Proteomes" id="UP000799777">
    <property type="component" value="Unassembled WGS sequence"/>
</dbReference>
<organism evidence="2 3">
    <name type="scientific">Setomelanomma holmii</name>
    <dbReference type="NCBI Taxonomy" id="210430"/>
    <lineage>
        <taxon>Eukaryota</taxon>
        <taxon>Fungi</taxon>
        <taxon>Dikarya</taxon>
        <taxon>Ascomycota</taxon>
        <taxon>Pezizomycotina</taxon>
        <taxon>Dothideomycetes</taxon>
        <taxon>Pleosporomycetidae</taxon>
        <taxon>Pleosporales</taxon>
        <taxon>Pleosporineae</taxon>
        <taxon>Phaeosphaeriaceae</taxon>
        <taxon>Setomelanomma</taxon>
    </lineage>
</organism>
<dbReference type="AlphaFoldDB" id="A0A9P4H931"/>
<proteinExistence type="predicted"/>
<name>A0A9P4H931_9PLEO</name>
<evidence type="ECO:0000256" key="1">
    <source>
        <dbReference type="SAM" id="MobiDB-lite"/>
    </source>
</evidence>
<sequence length="516" mass="57838">MSARCLSLTSSQAVDSSEEETDWTEEQTSRESSPGISQVPRRLSPTKRSIVDNVMRDFQRLFNQSLRAHTTGASSSGSSNGPNGCWSSNTSTYSTSSFASRKRSLSGGGSTPPDDDEDESNKRRRPYSKPDSKNGGAELRYACPYYKRNPGRHQTYTSCRDPGFTTVARLKEHLYRRHLLPPQCHRCCTTFSTEVALREHQRDPAGCDVQAQVPLEGFDKDQERRLKSKKKSQNYMTEDEKWKVVYRILFPDDAETDIPTPYIEYQPCTGQVVEPSNVVRFQQFSRLELPRLVRRTLEAVVEQEAQPLEDRLKERLVDIVKECQTQLVSMFQTLDGSNIRPDAQPISSAVAPPTAPPASEPTNDPWASVVERQGGTMFQDFDTSLNNTIRPSLANAAPDFQMTVAMPKHPTSSNSSDSGYDSTWPAGRTPALSTNAETSAHIHTVLPTDEYYAMIPQNDHSTDMYELANFASAPISNAEFDIYSGANDWHFVGPWTDTFDERALQAADNADMVWNR</sequence>
<gene>
    <name evidence="2" type="ORF">EK21DRAFT_113413</name>
</gene>
<comment type="caution">
    <text evidence="2">The sequence shown here is derived from an EMBL/GenBank/DDBJ whole genome shotgun (WGS) entry which is preliminary data.</text>
</comment>
<accession>A0A9P4H931</accession>
<reference evidence="2" key="1">
    <citation type="journal article" date="2020" name="Stud. Mycol.">
        <title>101 Dothideomycetes genomes: a test case for predicting lifestyles and emergence of pathogens.</title>
        <authorList>
            <person name="Haridas S."/>
            <person name="Albert R."/>
            <person name="Binder M."/>
            <person name="Bloem J."/>
            <person name="Labutti K."/>
            <person name="Salamov A."/>
            <person name="Andreopoulos B."/>
            <person name="Baker S."/>
            <person name="Barry K."/>
            <person name="Bills G."/>
            <person name="Bluhm B."/>
            <person name="Cannon C."/>
            <person name="Castanera R."/>
            <person name="Culley D."/>
            <person name="Daum C."/>
            <person name="Ezra D."/>
            <person name="Gonzalez J."/>
            <person name="Henrissat B."/>
            <person name="Kuo A."/>
            <person name="Liang C."/>
            <person name="Lipzen A."/>
            <person name="Lutzoni F."/>
            <person name="Magnuson J."/>
            <person name="Mondo S."/>
            <person name="Nolan M."/>
            <person name="Ohm R."/>
            <person name="Pangilinan J."/>
            <person name="Park H.-J."/>
            <person name="Ramirez L."/>
            <person name="Alfaro M."/>
            <person name="Sun H."/>
            <person name="Tritt A."/>
            <person name="Yoshinaga Y."/>
            <person name="Zwiers L.-H."/>
            <person name="Turgeon B."/>
            <person name="Goodwin S."/>
            <person name="Spatafora J."/>
            <person name="Crous P."/>
            <person name="Grigoriev I."/>
        </authorList>
    </citation>
    <scope>NUCLEOTIDE SEQUENCE</scope>
    <source>
        <strain evidence="2">CBS 110217</strain>
    </source>
</reference>
<evidence type="ECO:0000313" key="2">
    <source>
        <dbReference type="EMBL" id="KAF2028881.1"/>
    </source>
</evidence>
<feature type="region of interest" description="Disordered" evidence="1">
    <location>
        <begin position="1"/>
        <end position="50"/>
    </location>
</feature>
<protein>
    <recommendedName>
        <fullName evidence="4">C2H2-type domain-containing protein</fullName>
    </recommendedName>
</protein>
<dbReference type="OrthoDB" id="4738706at2759"/>